<dbReference type="SUPFAM" id="SSF51735">
    <property type="entry name" value="NAD(P)-binding Rossmann-fold domains"/>
    <property type="match status" value="1"/>
</dbReference>
<dbReference type="HOGENOM" id="CLU_1731468_0_0_1"/>
<dbReference type="VEuPathDB" id="FungiDB:A1O9_06901"/>
<dbReference type="GeneID" id="25281816"/>
<organism evidence="1 2">
    <name type="scientific">Exophiala aquamarina CBS 119918</name>
    <dbReference type="NCBI Taxonomy" id="1182545"/>
    <lineage>
        <taxon>Eukaryota</taxon>
        <taxon>Fungi</taxon>
        <taxon>Dikarya</taxon>
        <taxon>Ascomycota</taxon>
        <taxon>Pezizomycotina</taxon>
        <taxon>Eurotiomycetes</taxon>
        <taxon>Chaetothyriomycetidae</taxon>
        <taxon>Chaetothyriales</taxon>
        <taxon>Herpotrichiellaceae</taxon>
        <taxon>Exophiala</taxon>
    </lineage>
</organism>
<sequence length="151" mass="16394">MQGEWRDGSMQQYQRVALEGVFVLDKKKLCGTLGYNRAELQELALHTMVVGTLCEAAQLQAGETIIVGPATRTFGPATVDLASLLGANIIALGRNKQKLKQSRDQTGRSERFQYVVRTGGEKVDTEAILAATPNGEGAEVFNDWTSGSFET</sequence>
<comment type="caution">
    <text evidence="1">The sequence shown here is derived from an EMBL/GenBank/DDBJ whole genome shotgun (WGS) entry which is preliminary data.</text>
</comment>
<evidence type="ECO:0000313" key="2">
    <source>
        <dbReference type="Proteomes" id="UP000027920"/>
    </source>
</evidence>
<evidence type="ECO:0008006" key="3">
    <source>
        <dbReference type="Google" id="ProtNLM"/>
    </source>
</evidence>
<dbReference type="STRING" id="1182545.A0A072PAD2"/>
<dbReference type="Gene3D" id="3.90.180.10">
    <property type="entry name" value="Medium-chain alcohol dehydrogenases, catalytic domain"/>
    <property type="match status" value="1"/>
</dbReference>
<dbReference type="Gene3D" id="3.40.50.720">
    <property type="entry name" value="NAD(P)-binding Rossmann-like Domain"/>
    <property type="match status" value="1"/>
</dbReference>
<name>A0A072PAD2_9EURO</name>
<dbReference type="EMBL" id="AMGV01000005">
    <property type="protein sequence ID" value="KEF56712.1"/>
    <property type="molecule type" value="Genomic_DNA"/>
</dbReference>
<dbReference type="Proteomes" id="UP000027920">
    <property type="component" value="Unassembled WGS sequence"/>
</dbReference>
<dbReference type="RefSeq" id="XP_013259302.1">
    <property type="nucleotide sequence ID" value="XM_013403848.1"/>
</dbReference>
<accession>A0A072PAD2</accession>
<dbReference type="AlphaFoldDB" id="A0A072PAD2"/>
<protein>
    <recommendedName>
        <fullName evidence="3">Alcohol dehydrogenase-like C-terminal domain-containing protein</fullName>
    </recommendedName>
</protein>
<gene>
    <name evidence="1" type="ORF">A1O9_06901</name>
</gene>
<reference evidence="1 2" key="1">
    <citation type="submission" date="2013-03" db="EMBL/GenBank/DDBJ databases">
        <title>The Genome Sequence of Exophiala aquamarina CBS 119918.</title>
        <authorList>
            <consortium name="The Broad Institute Genomics Platform"/>
            <person name="Cuomo C."/>
            <person name="de Hoog S."/>
            <person name="Gorbushina A."/>
            <person name="Walker B."/>
            <person name="Young S.K."/>
            <person name="Zeng Q."/>
            <person name="Gargeya S."/>
            <person name="Fitzgerald M."/>
            <person name="Haas B."/>
            <person name="Abouelleil A."/>
            <person name="Allen A.W."/>
            <person name="Alvarado L."/>
            <person name="Arachchi H.M."/>
            <person name="Berlin A.M."/>
            <person name="Chapman S.B."/>
            <person name="Gainer-Dewar J."/>
            <person name="Goldberg J."/>
            <person name="Griggs A."/>
            <person name="Gujja S."/>
            <person name="Hansen M."/>
            <person name="Howarth C."/>
            <person name="Imamovic A."/>
            <person name="Ireland A."/>
            <person name="Larimer J."/>
            <person name="McCowan C."/>
            <person name="Murphy C."/>
            <person name="Pearson M."/>
            <person name="Poon T.W."/>
            <person name="Priest M."/>
            <person name="Roberts A."/>
            <person name="Saif S."/>
            <person name="Shea T."/>
            <person name="Sisk P."/>
            <person name="Sykes S."/>
            <person name="Wortman J."/>
            <person name="Nusbaum C."/>
            <person name="Birren B."/>
        </authorList>
    </citation>
    <scope>NUCLEOTIDE SEQUENCE [LARGE SCALE GENOMIC DNA]</scope>
    <source>
        <strain evidence="1 2">CBS 119918</strain>
    </source>
</reference>
<keyword evidence="2" id="KW-1185">Reference proteome</keyword>
<dbReference type="OrthoDB" id="5407715at2759"/>
<dbReference type="InterPro" id="IPR036291">
    <property type="entry name" value="NAD(P)-bd_dom_sf"/>
</dbReference>
<proteinExistence type="predicted"/>
<evidence type="ECO:0000313" key="1">
    <source>
        <dbReference type="EMBL" id="KEF56712.1"/>
    </source>
</evidence>